<dbReference type="InterPro" id="IPR001005">
    <property type="entry name" value="SANT/Myb"/>
</dbReference>
<comment type="caution">
    <text evidence="3">The sequence shown here is derived from an EMBL/GenBank/DDBJ whole genome shotgun (WGS) entry which is preliminary data.</text>
</comment>
<dbReference type="AlphaFoldDB" id="A0A9N9LKC2"/>
<evidence type="ECO:0000256" key="1">
    <source>
        <dbReference type="SAM" id="MobiDB-lite"/>
    </source>
</evidence>
<keyword evidence="4" id="KW-1185">Reference proteome</keyword>
<dbReference type="Pfam" id="PF13921">
    <property type="entry name" value="Myb_DNA-bind_6"/>
    <property type="match status" value="1"/>
</dbReference>
<proteinExistence type="predicted"/>
<gene>
    <name evidence="3" type="ORF">HYALB_00003707</name>
</gene>
<feature type="region of interest" description="Disordered" evidence="1">
    <location>
        <begin position="1"/>
        <end position="217"/>
    </location>
</feature>
<evidence type="ECO:0000313" key="4">
    <source>
        <dbReference type="Proteomes" id="UP000701801"/>
    </source>
</evidence>
<feature type="compositionally biased region" description="Polar residues" evidence="1">
    <location>
        <begin position="35"/>
        <end position="47"/>
    </location>
</feature>
<accession>A0A9N9LKC2</accession>
<feature type="domain" description="Myb-like" evidence="2">
    <location>
        <begin position="204"/>
        <end position="254"/>
    </location>
</feature>
<evidence type="ECO:0000259" key="2">
    <source>
        <dbReference type="PROSITE" id="PS50090"/>
    </source>
</evidence>
<sequence length="304" mass="33873">MSGYRPGHDTNPNPYIDYVPQSESHAEERVFGSHSEIQQHGTGQGLSTPHGQHYGGQQHPQHHQQSAHSQHQAYPGPLAPEMAHHQSPQYGGGQPHMMFGPPRPMPSASGIKRPRDDDDLQEMGLPLPQMGDMSMPPHMQPPPMEGFSSMHPPQQQFHGHPLPPSLHPPKRARGDEHSSSMLSPPPGGAPSMVGHPDMPEPAQRPRGPKLKFTPEDDQKLVDLKENKNLTWKQIAEFFPGRSSGTLQVRYCTKLKAKTTQWTDETIQKLRTALHDYEQEKWRIVAQKVGTGFTSAACKEKAMEL</sequence>
<dbReference type="InterPro" id="IPR009057">
    <property type="entry name" value="Homeodomain-like_sf"/>
</dbReference>
<dbReference type="SMART" id="SM00717">
    <property type="entry name" value="SANT"/>
    <property type="match status" value="2"/>
</dbReference>
<evidence type="ECO:0000313" key="3">
    <source>
        <dbReference type="EMBL" id="CAG8973929.1"/>
    </source>
</evidence>
<protein>
    <recommendedName>
        <fullName evidence="2">Myb-like domain-containing protein</fullName>
    </recommendedName>
</protein>
<dbReference type="SUPFAM" id="SSF46689">
    <property type="entry name" value="Homeodomain-like"/>
    <property type="match status" value="2"/>
</dbReference>
<organism evidence="3 4">
    <name type="scientific">Hymenoscyphus albidus</name>
    <dbReference type="NCBI Taxonomy" id="595503"/>
    <lineage>
        <taxon>Eukaryota</taxon>
        <taxon>Fungi</taxon>
        <taxon>Dikarya</taxon>
        <taxon>Ascomycota</taxon>
        <taxon>Pezizomycotina</taxon>
        <taxon>Leotiomycetes</taxon>
        <taxon>Helotiales</taxon>
        <taxon>Helotiaceae</taxon>
        <taxon>Hymenoscyphus</taxon>
    </lineage>
</organism>
<dbReference type="EMBL" id="CAJVRM010000083">
    <property type="protein sequence ID" value="CAG8973929.1"/>
    <property type="molecule type" value="Genomic_DNA"/>
</dbReference>
<dbReference type="Proteomes" id="UP000701801">
    <property type="component" value="Unassembled WGS sequence"/>
</dbReference>
<name>A0A9N9LKC2_9HELO</name>
<dbReference type="PROSITE" id="PS50090">
    <property type="entry name" value="MYB_LIKE"/>
    <property type="match status" value="1"/>
</dbReference>
<dbReference type="Gene3D" id="1.10.10.60">
    <property type="entry name" value="Homeodomain-like"/>
    <property type="match status" value="2"/>
</dbReference>
<reference evidence="3" key="1">
    <citation type="submission" date="2021-07" db="EMBL/GenBank/DDBJ databases">
        <authorList>
            <person name="Durling M."/>
        </authorList>
    </citation>
    <scope>NUCLEOTIDE SEQUENCE</scope>
</reference>
<feature type="compositionally biased region" description="Low complexity" evidence="1">
    <location>
        <begin position="49"/>
        <end position="75"/>
    </location>
</feature>
<dbReference type="OrthoDB" id="2143914at2759"/>
<dbReference type="CDD" id="cd00167">
    <property type="entry name" value="SANT"/>
    <property type="match status" value="2"/>
</dbReference>